<feature type="signal peptide" evidence="1">
    <location>
        <begin position="1"/>
        <end position="20"/>
    </location>
</feature>
<sequence>MQFVHFVVIYVIVFINELLEKQSTGIRAHILPGVLYNVLEFYFGTNYSICMPKLIFTLYISTAQVHFE</sequence>
<keyword evidence="1" id="KW-0732">Signal</keyword>
<evidence type="ECO:0000256" key="1">
    <source>
        <dbReference type="SAM" id="SignalP"/>
    </source>
</evidence>
<gene>
    <name evidence="2" type="ORF">PVAP13_5NG484986</name>
</gene>
<dbReference type="AlphaFoldDB" id="A0A8T0S3X1"/>
<dbReference type="EMBL" id="CM029046">
    <property type="protein sequence ID" value="KAG2591503.1"/>
    <property type="molecule type" value="Genomic_DNA"/>
</dbReference>
<reference evidence="2" key="1">
    <citation type="submission" date="2020-05" db="EMBL/GenBank/DDBJ databases">
        <title>WGS assembly of Panicum virgatum.</title>
        <authorList>
            <person name="Lovell J.T."/>
            <person name="Jenkins J."/>
            <person name="Shu S."/>
            <person name="Juenger T.E."/>
            <person name="Schmutz J."/>
        </authorList>
    </citation>
    <scope>NUCLEOTIDE SEQUENCE</scope>
    <source>
        <strain evidence="2">AP13</strain>
    </source>
</reference>
<feature type="chain" id="PRO_5035922843" evidence="1">
    <location>
        <begin position="21"/>
        <end position="68"/>
    </location>
</feature>
<protein>
    <submittedName>
        <fullName evidence="2">Uncharacterized protein</fullName>
    </submittedName>
</protein>
<comment type="caution">
    <text evidence="2">The sequence shown here is derived from an EMBL/GenBank/DDBJ whole genome shotgun (WGS) entry which is preliminary data.</text>
</comment>
<accession>A0A8T0S3X1</accession>
<dbReference type="Proteomes" id="UP000823388">
    <property type="component" value="Chromosome 5N"/>
</dbReference>
<organism evidence="2 3">
    <name type="scientific">Panicum virgatum</name>
    <name type="common">Blackwell switchgrass</name>
    <dbReference type="NCBI Taxonomy" id="38727"/>
    <lineage>
        <taxon>Eukaryota</taxon>
        <taxon>Viridiplantae</taxon>
        <taxon>Streptophyta</taxon>
        <taxon>Embryophyta</taxon>
        <taxon>Tracheophyta</taxon>
        <taxon>Spermatophyta</taxon>
        <taxon>Magnoliopsida</taxon>
        <taxon>Liliopsida</taxon>
        <taxon>Poales</taxon>
        <taxon>Poaceae</taxon>
        <taxon>PACMAD clade</taxon>
        <taxon>Panicoideae</taxon>
        <taxon>Panicodae</taxon>
        <taxon>Paniceae</taxon>
        <taxon>Panicinae</taxon>
        <taxon>Panicum</taxon>
        <taxon>Panicum sect. Hiantes</taxon>
    </lineage>
</organism>
<evidence type="ECO:0000313" key="3">
    <source>
        <dbReference type="Proteomes" id="UP000823388"/>
    </source>
</evidence>
<proteinExistence type="predicted"/>
<name>A0A8T0S3X1_PANVG</name>
<evidence type="ECO:0000313" key="2">
    <source>
        <dbReference type="EMBL" id="KAG2591503.1"/>
    </source>
</evidence>
<keyword evidence="3" id="KW-1185">Reference proteome</keyword>